<dbReference type="EMBL" id="SOEO01000001">
    <property type="protein sequence ID" value="TDX86648.1"/>
    <property type="molecule type" value="Genomic_DNA"/>
</dbReference>
<organism evidence="1 2">
    <name type="scientific">Epilithonimonas xixisoli</name>
    <dbReference type="NCBI Taxonomy" id="1476462"/>
    <lineage>
        <taxon>Bacteria</taxon>
        <taxon>Pseudomonadati</taxon>
        <taxon>Bacteroidota</taxon>
        <taxon>Flavobacteriia</taxon>
        <taxon>Flavobacteriales</taxon>
        <taxon>Weeksellaceae</taxon>
        <taxon>Chryseobacterium group</taxon>
        <taxon>Epilithonimonas</taxon>
    </lineage>
</organism>
<comment type="caution">
    <text evidence="1">The sequence shown here is derived from an EMBL/GenBank/DDBJ whole genome shotgun (WGS) entry which is preliminary data.</text>
</comment>
<dbReference type="InterPro" id="IPR032774">
    <property type="entry name" value="WG_beta_rep"/>
</dbReference>
<dbReference type="AlphaFoldDB" id="A0A4R8I998"/>
<proteinExistence type="predicted"/>
<dbReference type="RefSeq" id="WP_133943299.1">
    <property type="nucleotide sequence ID" value="NZ_SOEO01000001.1"/>
</dbReference>
<protein>
    <submittedName>
        <fullName evidence="1">WG repeat protein</fullName>
    </submittedName>
</protein>
<gene>
    <name evidence="1" type="ORF">B0I22_0787</name>
</gene>
<evidence type="ECO:0000313" key="2">
    <source>
        <dbReference type="Proteomes" id="UP000295313"/>
    </source>
</evidence>
<dbReference type="OrthoDB" id="623514at2"/>
<name>A0A4R8I998_9FLAO</name>
<accession>A0A4R8I998</accession>
<keyword evidence="2" id="KW-1185">Reference proteome</keyword>
<reference evidence="1 2" key="1">
    <citation type="submission" date="2019-03" db="EMBL/GenBank/DDBJ databases">
        <title>Genomic Encyclopedia of Type Strains, Phase III (KMG-III): the genomes of soil and plant-associated and newly described type strains.</title>
        <authorList>
            <person name="Whitman W."/>
        </authorList>
    </citation>
    <scope>NUCLEOTIDE SEQUENCE [LARGE SCALE GENOMIC DNA]</scope>
    <source>
        <strain evidence="1 2">CGMCC 1.12802</strain>
    </source>
</reference>
<evidence type="ECO:0000313" key="1">
    <source>
        <dbReference type="EMBL" id="TDX86648.1"/>
    </source>
</evidence>
<dbReference type="Proteomes" id="UP000295313">
    <property type="component" value="Unassembled WGS sequence"/>
</dbReference>
<dbReference type="Pfam" id="PF14903">
    <property type="entry name" value="WG_beta_rep"/>
    <property type="match status" value="1"/>
</dbReference>
<sequence>MKFKYLIIFVVINLDLTAQHLIPFNNNGKFGLCDIEGKLLLEPKYDETRFFSAKTNGYAIKENGKYGLMNKDLKLVIPFISINPISETSNGYLIYISDKEVHYYSKNYQLTQKKTLESRSGNYSPLDIVKDEDISHSYSNEKVLDLLNKKYPGKGKINVVSANNTHYELCSKTDEGQCKPLGVFLPKISVFLLNDEKAVYKNVTWSPSISKYIILVENGSEKYVIDQDKKVIFPAKEYDRIYIQKNYIAYKDKNSSSKKSVTHYYIITSGTTIENKFSSFNPAKTLTIDGKKFEIFRAKINNYKNHQSDDVYIGENGKSYFKVDYEFDN</sequence>